<dbReference type="Proteomes" id="UP000184420">
    <property type="component" value="Unassembled WGS sequence"/>
</dbReference>
<accession>A0A1M7AC12</accession>
<evidence type="ECO:0000313" key="3">
    <source>
        <dbReference type="EMBL" id="SHL40212.1"/>
    </source>
</evidence>
<dbReference type="AlphaFoldDB" id="A0A1M7AC12"/>
<dbReference type="InterPro" id="IPR032466">
    <property type="entry name" value="Metal_Hydrolase"/>
</dbReference>
<evidence type="ECO:0000313" key="4">
    <source>
        <dbReference type="Proteomes" id="UP000184420"/>
    </source>
</evidence>
<evidence type="ECO:0000259" key="2">
    <source>
        <dbReference type="Pfam" id="PF04909"/>
    </source>
</evidence>
<feature type="domain" description="Amidohydrolase-related" evidence="2">
    <location>
        <begin position="4"/>
        <end position="282"/>
    </location>
</feature>
<dbReference type="GO" id="GO:0016787">
    <property type="term" value="F:hydrolase activity"/>
    <property type="evidence" value="ECO:0007669"/>
    <property type="project" value="InterPro"/>
</dbReference>
<dbReference type="Gene3D" id="3.20.20.140">
    <property type="entry name" value="Metal-dependent hydrolases"/>
    <property type="match status" value="1"/>
</dbReference>
<dbReference type="EMBL" id="FRBL01000003">
    <property type="protein sequence ID" value="SHL40212.1"/>
    <property type="molecule type" value="Genomic_DNA"/>
</dbReference>
<dbReference type="OrthoDB" id="5450317at2"/>
<dbReference type="InterPro" id="IPR006680">
    <property type="entry name" value="Amidohydro-rel"/>
</dbReference>
<dbReference type="SUPFAM" id="SSF51556">
    <property type="entry name" value="Metallo-dependent hydrolases"/>
    <property type="match status" value="1"/>
</dbReference>
<dbReference type="InterPro" id="IPR052350">
    <property type="entry name" value="Metallo-dep_Lactonases"/>
</dbReference>
<evidence type="ECO:0000256" key="1">
    <source>
        <dbReference type="ARBA" id="ARBA00038310"/>
    </source>
</evidence>
<dbReference type="PANTHER" id="PTHR43569">
    <property type="entry name" value="AMIDOHYDROLASE"/>
    <property type="match status" value="1"/>
</dbReference>
<name>A0A1M7AC12_9BACT</name>
<comment type="similarity">
    <text evidence="1">Belongs to the metallo-dependent hydrolases superfamily.</text>
</comment>
<sequence>MKIVDTHLHVWNLRRAAYPWLEGDRSILNRTWSIEELEPARAASGVTHGVLVQASGCMEDTELMLETARNTPWVHGVVVWLPLTDTRRTAALLETQFLSEPYFKGIRHQIHDEPDPRWLLQPAVIDSLQLLAQHDIPYDLVGVLPAHLETALEVASRVPTLRMVFDHLNQPPISSGEQSGRWHYLMREAAGHPNFYAKISGLGTASGNFEGRTAEHILPYVEYVLTQFGAERCCCGGDWPVSMLSDDYAGTWQTIRSILAKLCTAADQEKILHDNACRFYNLSTD</sequence>
<protein>
    <submittedName>
        <fullName evidence="3">L-fuconolactonase</fullName>
    </submittedName>
</protein>
<gene>
    <name evidence="3" type="ORF">SAMN05444266_103217</name>
</gene>
<reference evidence="3 4" key="1">
    <citation type="submission" date="2016-11" db="EMBL/GenBank/DDBJ databases">
        <authorList>
            <person name="Jaros S."/>
            <person name="Januszkiewicz K."/>
            <person name="Wedrychowicz H."/>
        </authorList>
    </citation>
    <scope>NUCLEOTIDE SEQUENCE [LARGE SCALE GENOMIC DNA]</scope>
    <source>
        <strain evidence="3 4">DSM 27406</strain>
    </source>
</reference>
<dbReference type="RefSeq" id="WP_073079949.1">
    <property type="nucleotide sequence ID" value="NZ_FRBL01000003.1"/>
</dbReference>
<dbReference type="STRING" id="1419482.SAMN05444266_103217"/>
<keyword evidence="4" id="KW-1185">Reference proteome</keyword>
<organism evidence="3 4">
    <name type="scientific">Chitinophaga jiangningensis</name>
    <dbReference type="NCBI Taxonomy" id="1419482"/>
    <lineage>
        <taxon>Bacteria</taxon>
        <taxon>Pseudomonadati</taxon>
        <taxon>Bacteroidota</taxon>
        <taxon>Chitinophagia</taxon>
        <taxon>Chitinophagales</taxon>
        <taxon>Chitinophagaceae</taxon>
        <taxon>Chitinophaga</taxon>
    </lineage>
</organism>
<dbReference type="PANTHER" id="PTHR43569:SF2">
    <property type="entry name" value="AMIDOHYDROLASE-RELATED DOMAIN-CONTAINING PROTEIN"/>
    <property type="match status" value="1"/>
</dbReference>
<proteinExistence type="inferred from homology"/>
<dbReference type="Pfam" id="PF04909">
    <property type="entry name" value="Amidohydro_2"/>
    <property type="match status" value="1"/>
</dbReference>